<dbReference type="GO" id="GO:0002098">
    <property type="term" value="P:tRNA wobble uridine modification"/>
    <property type="evidence" value="ECO:0007669"/>
    <property type="project" value="InterPro"/>
</dbReference>
<dbReference type="PROSITE" id="PS00678">
    <property type="entry name" value="WD_REPEATS_1"/>
    <property type="match status" value="1"/>
</dbReference>
<feature type="repeat" description="WD" evidence="11">
    <location>
        <begin position="594"/>
        <end position="624"/>
    </location>
</feature>
<dbReference type="RefSeq" id="XP_003038064.1">
    <property type="nucleotide sequence ID" value="XM_003038018.1"/>
</dbReference>
<dbReference type="PANTHER" id="PTHR44111:SF1">
    <property type="entry name" value="ELONGATOR COMPLEX PROTEIN 2"/>
    <property type="match status" value="1"/>
</dbReference>
<dbReference type="PROSITE" id="PS50294">
    <property type="entry name" value="WD_REPEATS_REGION"/>
    <property type="match status" value="2"/>
</dbReference>
<evidence type="ECO:0000256" key="3">
    <source>
        <dbReference type="ARBA" id="ARBA00005043"/>
    </source>
</evidence>
<organism evidence="14">
    <name type="scientific">Schizophyllum commune (strain H4-8 / FGSC 9210)</name>
    <name type="common">Split gill fungus</name>
    <dbReference type="NCBI Taxonomy" id="578458"/>
    <lineage>
        <taxon>Eukaryota</taxon>
        <taxon>Fungi</taxon>
        <taxon>Dikarya</taxon>
        <taxon>Basidiomycota</taxon>
        <taxon>Agaricomycotina</taxon>
        <taxon>Agaricomycetes</taxon>
        <taxon>Agaricomycetidae</taxon>
        <taxon>Agaricales</taxon>
        <taxon>Schizophyllaceae</taxon>
        <taxon>Schizophyllum</taxon>
    </lineage>
</organism>
<proteinExistence type="inferred from homology"/>
<dbReference type="eggNOG" id="KOG4114">
    <property type="taxonomic scope" value="Eukaryota"/>
</dbReference>
<evidence type="ECO:0000256" key="5">
    <source>
        <dbReference type="ARBA" id="ARBA00020267"/>
    </source>
</evidence>
<dbReference type="VEuPathDB" id="FungiDB:SCHCODRAFT_02599188"/>
<dbReference type="SUPFAM" id="SSF50998">
    <property type="entry name" value="Quinoprotein alcohol dehydrogenase-like"/>
    <property type="match status" value="1"/>
</dbReference>
<feature type="compositionally biased region" description="Polar residues" evidence="12">
    <location>
        <begin position="101"/>
        <end position="113"/>
    </location>
</feature>
<keyword evidence="6" id="KW-0963">Cytoplasm</keyword>
<feature type="repeat" description="WD" evidence="11">
    <location>
        <begin position="827"/>
        <end position="859"/>
    </location>
</feature>
<accession>D8PRK5</accession>
<dbReference type="GO" id="GO:0033588">
    <property type="term" value="C:elongator holoenzyme complex"/>
    <property type="evidence" value="ECO:0007669"/>
    <property type="project" value="InterPro"/>
</dbReference>
<feature type="repeat" description="WD" evidence="11">
    <location>
        <begin position="782"/>
        <end position="813"/>
    </location>
</feature>
<dbReference type="SMART" id="SM00320">
    <property type="entry name" value="WD40"/>
    <property type="match status" value="9"/>
</dbReference>
<dbReference type="eggNOG" id="KOG1063">
    <property type="taxonomic scope" value="Eukaryota"/>
</dbReference>
<dbReference type="InterPro" id="IPR020472">
    <property type="entry name" value="WD40_PAC1"/>
</dbReference>
<evidence type="ECO:0000256" key="9">
    <source>
        <dbReference type="ARBA" id="ARBA00022737"/>
    </source>
</evidence>
<dbReference type="SUPFAM" id="SSF50978">
    <property type="entry name" value="WD40 repeat-like"/>
    <property type="match status" value="1"/>
</dbReference>
<comment type="pathway">
    <text evidence="3">tRNA modification; 5-methoxycarbonylmethyl-2-thiouridine-tRNA biosynthesis.</text>
</comment>
<gene>
    <name evidence="13" type="ORF">SCHCODRAFT_230714</name>
</gene>
<evidence type="ECO:0000256" key="10">
    <source>
        <dbReference type="ARBA" id="ARBA00023242"/>
    </source>
</evidence>
<dbReference type="GeneID" id="9588130"/>
<dbReference type="GO" id="GO:0005737">
    <property type="term" value="C:cytoplasm"/>
    <property type="evidence" value="ECO:0007669"/>
    <property type="project" value="UniProtKB-SubCell"/>
</dbReference>
<dbReference type="PRINTS" id="PR00320">
    <property type="entry name" value="GPROTEINBRPT"/>
</dbReference>
<dbReference type="InterPro" id="IPR019775">
    <property type="entry name" value="WD40_repeat_CS"/>
</dbReference>
<comment type="similarity">
    <text evidence="4">Belongs to the WD repeat ELP2 family.</text>
</comment>
<dbReference type="OrthoDB" id="27911at2759"/>
<feature type="repeat" description="WD" evidence="11">
    <location>
        <begin position="284"/>
        <end position="323"/>
    </location>
</feature>
<dbReference type="InterPro" id="IPR036322">
    <property type="entry name" value="WD40_repeat_dom_sf"/>
</dbReference>
<dbReference type="Pfam" id="PF10203">
    <property type="entry name" value="Pet191_N"/>
    <property type="match status" value="1"/>
</dbReference>
<evidence type="ECO:0000256" key="6">
    <source>
        <dbReference type="ARBA" id="ARBA00022490"/>
    </source>
</evidence>
<feature type="repeat" description="WD" evidence="11">
    <location>
        <begin position="488"/>
        <end position="526"/>
    </location>
</feature>
<evidence type="ECO:0000256" key="12">
    <source>
        <dbReference type="SAM" id="MobiDB-lite"/>
    </source>
</evidence>
<dbReference type="Pfam" id="PF00400">
    <property type="entry name" value="WD40"/>
    <property type="match status" value="6"/>
</dbReference>
<dbReference type="OMA" id="ENFRHIS"/>
<dbReference type="PANTHER" id="PTHR44111">
    <property type="entry name" value="ELONGATOR COMPLEX PROTEIN 2"/>
    <property type="match status" value="1"/>
</dbReference>
<keyword evidence="14" id="KW-1185">Reference proteome</keyword>
<dbReference type="InterPro" id="IPR001680">
    <property type="entry name" value="WD40_rpt"/>
</dbReference>
<dbReference type="InterPro" id="IPR037289">
    <property type="entry name" value="Elp2"/>
</dbReference>
<feature type="region of interest" description="Disordered" evidence="12">
    <location>
        <begin position="95"/>
        <end position="123"/>
    </location>
</feature>
<dbReference type="AlphaFoldDB" id="D8PRK5"/>
<keyword evidence="9" id="KW-0677">Repeat</keyword>
<evidence type="ECO:0000313" key="13">
    <source>
        <dbReference type="EMBL" id="EFJ03162.1"/>
    </source>
</evidence>
<evidence type="ECO:0000256" key="1">
    <source>
        <dbReference type="ARBA" id="ARBA00004123"/>
    </source>
</evidence>
<evidence type="ECO:0000256" key="2">
    <source>
        <dbReference type="ARBA" id="ARBA00004496"/>
    </source>
</evidence>
<keyword evidence="10" id="KW-0539">Nucleus</keyword>
<evidence type="ECO:0000256" key="4">
    <source>
        <dbReference type="ARBA" id="ARBA00005881"/>
    </source>
</evidence>
<dbReference type="EMBL" id="GL377302">
    <property type="protein sequence ID" value="EFJ03162.1"/>
    <property type="molecule type" value="Genomic_DNA"/>
</dbReference>
<evidence type="ECO:0000256" key="7">
    <source>
        <dbReference type="ARBA" id="ARBA00022574"/>
    </source>
</evidence>
<dbReference type="InterPro" id="IPR011047">
    <property type="entry name" value="Quinoprotein_ADH-like_sf"/>
</dbReference>
<comment type="subcellular location">
    <subcellularLocation>
        <location evidence="2">Cytoplasm</location>
    </subcellularLocation>
    <subcellularLocation>
        <location evidence="1">Nucleus</location>
    </subcellularLocation>
</comment>
<dbReference type="InParanoid" id="D8PRK5"/>
<dbReference type="InterPro" id="IPR018793">
    <property type="entry name" value="Cyt_c_oxidase_assmbl_Pet191"/>
</dbReference>
<dbReference type="STRING" id="578458.D8PRK5"/>
<keyword evidence="8" id="KW-0819">tRNA processing</keyword>
<dbReference type="UniPathway" id="UPA00988"/>
<dbReference type="HOGENOM" id="CLU_006430_0_0_1"/>
<sequence length="977" mass="105564">MSSSCQGLIAALKDCLMHSDCVIKDGRMPSDCLHNHADELPLECQTLRRATFECKRGMLDMRKRFRGNIVGSQYTYQADPEEKEREAKLLAEAMAKHSKPSETASVPSHTALASQPEPAAEDMHVRCLQDSSVASSNSGPENTNVVLHVTPLLRGLLTAMHLWQYRRALSASSSVARIEDNTYQKTLLAMEASSVYIAASTNRHSHAADVSSEDLVAFGTGTMIALWPAEGCGDAGVQETLASDHARVTCVRFIAADRLASADEHGLLRLWRRRKGQWTSTASVKGHSQGVSSLCVRGTLLVSGSSDATVRLWDLQYEDKIAEVQTISLNGRYPLSLALANLPGTSTIILAIGDTSRNVQLWTRSEDKFIKAATLSGHEDWVRALAFREPGPASGSEGSSSSGGSHELSALVLASGAQDASIRLWNIEPVQRGFADGTDDLLDAFEASLGETTDGEEGGRQITTKRHLITVKAGESTQQYSVTFDALLVGHEAGVTSLSWRPAGNHPDPAPTLLSNSTDSSLILWSPAATGTLWVTRQRFGDVGGQRLGGFVGGLWVARGESALACGWAGGWRRWGCAAVEGVAGETWEEKGAITGHSGPVRGLAWAPGGEYLLSTGLDQTARIHGPVVTAGGAWHEIARPQVHGYDLLRGVFLDRLRYTSIADEKVARVFDAPRSFVESAERLGVATFDAAELSNKATSQDPSAMSATGDITDHRPFEGELAAITLWPEAEKVFGHGYELIALAASNSKKIIATACKATTPEHAVVRLHDTERWQPVGQPLPGHSLTVTRIAFSPDDSLVLSVSRDRTWRLFARQEDGGYTPLAADKSHGRIIWDCAWAHEGDVFATASRDKTVKVWQSDGSKWTAVASIKTKEAATAVDFAPRNENGRRLLAVGLENGDILIYAGSTTDTSKWELVTSKTQWHVGQLQQLSWRPSPPAGAGQQLASCSEDDKVWHPKGYVNEVRIWIQYTVNASE</sequence>
<dbReference type="Gene3D" id="2.130.10.10">
    <property type="entry name" value="YVTN repeat-like/Quinoprotein amine dehydrogenase"/>
    <property type="match status" value="4"/>
</dbReference>
<reference evidence="13 14" key="1">
    <citation type="journal article" date="2010" name="Nat. Biotechnol.">
        <title>Genome sequence of the model mushroom Schizophyllum commune.</title>
        <authorList>
            <person name="Ohm R.A."/>
            <person name="de Jong J.F."/>
            <person name="Lugones L.G."/>
            <person name="Aerts A."/>
            <person name="Kothe E."/>
            <person name="Stajich J.E."/>
            <person name="de Vries R.P."/>
            <person name="Record E."/>
            <person name="Levasseur A."/>
            <person name="Baker S.E."/>
            <person name="Bartholomew K.A."/>
            <person name="Coutinho P.M."/>
            <person name="Erdmann S."/>
            <person name="Fowler T.J."/>
            <person name="Gathman A.C."/>
            <person name="Lombard V."/>
            <person name="Henrissat B."/>
            <person name="Knabe N."/>
            <person name="Kuees U."/>
            <person name="Lilly W.W."/>
            <person name="Lindquist E."/>
            <person name="Lucas S."/>
            <person name="Magnuson J.K."/>
            <person name="Piumi F."/>
            <person name="Raudaskoski M."/>
            <person name="Salamov A."/>
            <person name="Schmutz J."/>
            <person name="Schwarze F.W.M.R."/>
            <person name="vanKuyk P.A."/>
            <person name="Horton J.S."/>
            <person name="Grigoriev I.V."/>
            <person name="Woesten H.A.B."/>
        </authorList>
    </citation>
    <scope>NUCLEOTIDE SEQUENCE [LARGE SCALE GENOMIC DNA]</scope>
    <source>
        <strain evidence="14">H4-8 / FGSC 9210</strain>
    </source>
</reference>
<protein>
    <recommendedName>
        <fullName evidence="5">Elongator complex protein 2</fullName>
    </recommendedName>
</protein>
<dbReference type="FunCoup" id="D8PRK5">
    <property type="interactions" value="512"/>
</dbReference>
<dbReference type="Proteomes" id="UP000007431">
    <property type="component" value="Unassembled WGS sequence"/>
</dbReference>
<evidence type="ECO:0000256" key="8">
    <source>
        <dbReference type="ARBA" id="ARBA00022694"/>
    </source>
</evidence>
<dbReference type="GO" id="GO:0005634">
    <property type="term" value="C:nucleus"/>
    <property type="evidence" value="ECO:0007669"/>
    <property type="project" value="UniProtKB-SubCell"/>
</dbReference>
<keyword evidence="7 11" id="KW-0853">WD repeat</keyword>
<evidence type="ECO:0000256" key="11">
    <source>
        <dbReference type="PROSITE-ProRule" id="PRU00221"/>
    </source>
</evidence>
<name>D8PRK5_SCHCM</name>
<dbReference type="InterPro" id="IPR015943">
    <property type="entry name" value="WD40/YVTN_repeat-like_dom_sf"/>
</dbReference>
<evidence type="ECO:0000313" key="14">
    <source>
        <dbReference type="Proteomes" id="UP000007431"/>
    </source>
</evidence>
<dbReference type="PROSITE" id="PS50082">
    <property type="entry name" value="WD_REPEATS_2"/>
    <property type="match status" value="6"/>
</dbReference>
<dbReference type="KEGG" id="scm:SCHCO_02599188"/>
<feature type="repeat" description="WD" evidence="11">
    <location>
        <begin position="413"/>
        <end position="428"/>
    </location>
</feature>